<comment type="subcellular location">
    <subcellularLocation>
        <location evidence="1">Membrane</location>
        <topology evidence="1">Multi-pass membrane protein</topology>
    </subcellularLocation>
    <subcellularLocation>
        <location evidence="12">Plastid</location>
        <location evidence="12">Chloroplast thylakoid membrane</location>
        <topology evidence="12">Multi-pass membrane protein</topology>
    </subcellularLocation>
</comment>
<keyword evidence="6 12" id="KW-0521">NADP</keyword>
<feature type="transmembrane region" description="Helical" evidence="12">
    <location>
        <begin position="117"/>
        <end position="134"/>
    </location>
</feature>
<feature type="transmembrane region" description="Helical" evidence="12">
    <location>
        <begin position="258"/>
        <end position="278"/>
    </location>
</feature>
<keyword evidence="7 12" id="KW-0618">Plastoquinone</keyword>
<dbReference type="InterPro" id="IPR001750">
    <property type="entry name" value="ND/Mrp_TM"/>
</dbReference>
<feature type="transmembrane region" description="Helical" evidence="12">
    <location>
        <begin position="298"/>
        <end position="317"/>
    </location>
</feature>
<feature type="transmembrane region" description="Helical" evidence="12">
    <location>
        <begin position="170"/>
        <end position="193"/>
    </location>
</feature>
<feature type="transmembrane region" description="Helical" evidence="12">
    <location>
        <begin position="408"/>
        <end position="429"/>
    </location>
</feature>
<dbReference type="InterPro" id="IPR010096">
    <property type="entry name" value="NADH-Q_OxRdtase_suN/2"/>
</dbReference>
<dbReference type="PANTHER" id="PTHR22773">
    <property type="entry name" value="NADH DEHYDROGENASE"/>
    <property type="match status" value="1"/>
</dbReference>
<feature type="domain" description="NAD(P)H-quinone oxidoreductase subunit 2 N-terminal" evidence="14">
    <location>
        <begin position="6"/>
        <end position="108"/>
    </location>
</feature>
<dbReference type="GO" id="GO:0016655">
    <property type="term" value="F:oxidoreductase activity, acting on NAD(P)H, quinone or similar compound as acceptor"/>
    <property type="evidence" value="ECO:0007669"/>
    <property type="project" value="UniProtKB-UniRule"/>
</dbReference>
<evidence type="ECO:0000256" key="2">
    <source>
        <dbReference type="ARBA" id="ARBA00022448"/>
    </source>
</evidence>
<gene>
    <name evidence="12 15" type="primary">ndhB</name>
</gene>
<keyword evidence="8 12" id="KW-1278">Translocase</keyword>
<dbReference type="EC" id="7.1.1.-" evidence="12"/>
<dbReference type="AlphaFoldDB" id="A0AAU7V990"/>
<dbReference type="InterPro" id="IPR045693">
    <property type="entry name" value="Ndh2_N"/>
</dbReference>
<evidence type="ECO:0000256" key="12">
    <source>
        <dbReference type="HAMAP-Rule" id="MF_00445"/>
    </source>
</evidence>
<feature type="transmembrane region" description="Helical" evidence="12">
    <location>
        <begin position="20"/>
        <end position="38"/>
    </location>
</feature>
<dbReference type="NCBIfam" id="TIGR01770">
    <property type="entry name" value="NDH_I_N"/>
    <property type="match status" value="1"/>
</dbReference>
<keyword evidence="12" id="KW-0793">Thylakoid</keyword>
<dbReference type="GO" id="GO:0009535">
    <property type="term" value="C:chloroplast thylakoid membrane"/>
    <property type="evidence" value="ECO:0007669"/>
    <property type="project" value="UniProtKB-SubCell"/>
</dbReference>
<dbReference type="EMBL" id="OR858607">
    <property type="protein sequence ID" value="XBW34431.1"/>
    <property type="molecule type" value="Genomic_DNA"/>
</dbReference>
<proteinExistence type="inferred from homology"/>
<comment type="function">
    <text evidence="12">NDH shuttles electrons from NAD(P)H:plastoquinone, via FMN and iron-sulfur (Fe-S) centers, to quinones in the photosynthetic chain and possibly in a chloroplast respiratory chain. The immediate electron acceptor for the enzyme in this species is believed to be plastoquinone. Couples the redox reaction to proton translocation, and thus conserves the redox energy in a proton gradient.</text>
</comment>
<keyword evidence="3 15" id="KW-0150">Chloroplast</keyword>
<evidence type="ECO:0000256" key="9">
    <source>
        <dbReference type="ARBA" id="ARBA00022989"/>
    </source>
</evidence>
<dbReference type="GO" id="GO:0042773">
    <property type="term" value="P:ATP synthesis coupled electron transport"/>
    <property type="evidence" value="ECO:0007669"/>
    <property type="project" value="InterPro"/>
</dbReference>
<dbReference type="Pfam" id="PF19530">
    <property type="entry name" value="Ndh2_N"/>
    <property type="match status" value="1"/>
</dbReference>
<keyword evidence="2 12" id="KW-0813">Transport</keyword>
<evidence type="ECO:0000256" key="3">
    <source>
        <dbReference type="ARBA" id="ARBA00022528"/>
    </source>
</evidence>
<comment type="similarity">
    <text evidence="12">Belongs to the complex I subunit 2 family.</text>
</comment>
<feature type="transmembrane region" description="Helical" evidence="12">
    <location>
        <begin position="441"/>
        <end position="462"/>
    </location>
</feature>
<feature type="transmembrane region" description="Helical" evidence="12">
    <location>
        <begin position="324"/>
        <end position="345"/>
    </location>
</feature>
<evidence type="ECO:0000256" key="7">
    <source>
        <dbReference type="ARBA" id="ARBA00022957"/>
    </source>
</evidence>
<dbReference type="HAMAP" id="MF_00445">
    <property type="entry name" value="NDH1_NuoN_1"/>
    <property type="match status" value="1"/>
</dbReference>
<comment type="catalytic activity">
    <reaction evidence="12">
        <text>a plastoquinone + NADPH + (n+1) H(+)(in) = a plastoquinol + NADP(+) + n H(+)(out)</text>
        <dbReference type="Rhea" id="RHEA:42612"/>
        <dbReference type="Rhea" id="RHEA-COMP:9561"/>
        <dbReference type="Rhea" id="RHEA-COMP:9562"/>
        <dbReference type="ChEBI" id="CHEBI:15378"/>
        <dbReference type="ChEBI" id="CHEBI:17757"/>
        <dbReference type="ChEBI" id="CHEBI:57783"/>
        <dbReference type="ChEBI" id="CHEBI:58349"/>
        <dbReference type="ChEBI" id="CHEBI:62192"/>
    </reaction>
</comment>
<evidence type="ECO:0000256" key="5">
    <source>
        <dbReference type="ARBA" id="ARBA00022719"/>
    </source>
</evidence>
<reference evidence="15" key="1">
    <citation type="submission" date="2023-11" db="EMBL/GenBank/DDBJ databases">
        <authorList>
            <person name="Liu Y."/>
        </authorList>
    </citation>
    <scope>NUCLEOTIDE SEQUENCE</scope>
</reference>
<evidence type="ECO:0000256" key="1">
    <source>
        <dbReference type="ARBA" id="ARBA00004141"/>
    </source>
</evidence>
<feature type="domain" description="NADH:quinone oxidoreductase/Mrp antiporter transmembrane" evidence="13">
    <location>
        <begin position="137"/>
        <end position="456"/>
    </location>
</feature>
<protein>
    <recommendedName>
        <fullName evidence="12">NAD(P)H-quinone oxidoreductase subunit 2, chloroplastic</fullName>
        <ecNumber evidence="12">7.1.1.-</ecNumber>
    </recommendedName>
    <alternativeName>
        <fullName evidence="12">NAD(P)H dehydrogenase, subunit 2</fullName>
    </alternativeName>
    <alternativeName>
        <fullName evidence="12">NADH-plastoquinone oxidoreductase subunit 2</fullName>
    </alternativeName>
</protein>
<keyword evidence="11 12" id="KW-0472">Membrane</keyword>
<feature type="transmembrane region" description="Helical" evidence="12">
    <location>
        <begin position="220"/>
        <end position="237"/>
    </location>
</feature>
<comment type="subunit">
    <text evidence="12">NDH is composed of at least 16 different subunits, 5 of which are encoded in the nucleus.</text>
</comment>
<feature type="transmembrane region" description="Helical" evidence="12">
    <location>
        <begin position="87"/>
        <end position="105"/>
    </location>
</feature>
<geneLocation type="chloroplast" evidence="15"/>
<accession>A0AAU7V990</accession>
<keyword evidence="9 12" id="KW-1133">Transmembrane helix</keyword>
<keyword evidence="15" id="KW-0934">Plastid</keyword>
<keyword evidence="5 12" id="KW-0874">Quinone</keyword>
<name>A0AAU7V990_9VIRI</name>
<evidence type="ECO:0000256" key="11">
    <source>
        <dbReference type="ARBA" id="ARBA00023136"/>
    </source>
</evidence>
<organism evidence="15">
    <name type="scientific">Streptosarcina moshanensis</name>
    <dbReference type="NCBI Taxonomy" id="3096259"/>
    <lineage>
        <taxon>Eukaryota</taxon>
        <taxon>Viridiplantae</taxon>
        <taxon>Streptophyta</taxon>
        <taxon>Klebsormidiophyceae</taxon>
        <taxon>Hormidiellales</taxon>
        <taxon>Hormidiellaceae</taxon>
        <taxon>Streptosarcina</taxon>
    </lineage>
</organism>
<dbReference type="NCBIfam" id="NF002701">
    <property type="entry name" value="PRK02504.1"/>
    <property type="match status" value="1"/>
</dbReference>
<evidence type="ECO:0000256" key="8">
    <source>
        <dbReference type="ARBA" id="ARBA00022967"/>
    </source>
</evidence>
<sequence length="546" mass="57659">MELADPISLLHATTLLPEGILTATLLAITVLDLLAVRPRESFGARPESKTIAWVALAGLALAIILLLEQWYKAPTLSFLGSFQGDPLGVAFRLLIAISSVLCLCLSMDYIERAGGSTTEFVLFLMAATIGGMLLSGANDLVMVFVSLECLGLSSYLLSGHMKRDARSNEAAMKYLLIGGTSSAILAYGLSWLYGLSGGEIELSQVGLKLANRALPLQSDLGLGIAILCILVGIGFKISAAPFHQWAPDVYEGSATPGVAFLSVGSKAAGLAFATRFLIHLCLDTQASPMGDLSGEVSRLLGLLCLLSMLVGNLIAITQTSMKRMLAYSSISQAGYLLIGLMASLGARASLGGAPQAQDDQGISSLIVYLGIYLFMNLGAFACSVLFALRAGTDQIRDYTGLYRTDPRLALSLGICLLSLGGLPPLAGFFGKVYLFWAGWQAGLHTLVLVGLFSSAVSIYYYLRVIKAMLVKEPSETSLYVHRMEVPLPQDAQVEGFSQGEGLERAGLALPEAVIGACVLASSLIGIGVSPFISLAQDTLVRSLPLS</sequence>
<evidence type="ECO:0000259" key="13">
    <source>
        <dbReference type="Pfam" id="PF00361"/>
    </source>
</evidence>
<keyword evidence="10 12" id="KW-0520">NAD</keyword>
<evidence type="ECO:0000256" key="6">
    <source>
        <dbReference type="ARBA" id="ARBA00022857"/>
    </source>
</evidence>
<dbReference type="GO" id="GO:0019684">
    <property type="term" value="P:photosynthesis, light reaction"/>
    <property type="evidence" value="ECO:0007669"/>
    <property type="project" value="UniProtKB-UniRule"/>
</dbReference>
<feature type="transmembrane region" description="Helical" evidence="12">
    <location>
        <begin position="50"/>
        <end position="67"/>
    </location>
</feature>
<dbReference type="GO" id="GO:0048038">
    <property type="term" value="F:quinone binding"/>
    <property type="evidence" value="ECO:0007669"/>
    <property type="project" value="UniProtKB-KW"/>
</dbReference>
<feature type="transmembrane region" description="Helical" evidence="12">
    <location>
        <begin position="365"/>
        <end position="388"/>
    </location>
</feature>
<feature type="transmembrane region" description="Helical" evidence="12">
    <location>
        <begin position="140"/>
        <end position="158"/>
    </location>
</feature>
<dbReference type="EMBL" id="OR858607">
    <property type="protein sequence ID" value="XBW34430.1"/>
    <property type="molecule type" value="Genomic_DNA"/>
</dbReference>
<evidence type="ECO:0000313" key="15">
    <source>
        <dbReference type="EMBL" id="XBW34430.1"/>
    </source>
</evidence>
<dbReference type="GO" id="GO:0008137">
    <property type="term" value="F:NADH dehydrogenase (ubiquinone) activity"/>
    <property type="evidence" value="ECO:0007669"/>
    <property type="project" value="InterPro"/>
</dbReference>
<dbReference type="Pfam" id="PF00361">
    <property type="entry name" value="Proton_antipo_M"/>
    <property type="match status" value="1"/>
</dbReference>
<evidence type="ECO:0000256" key="10">
    <source>
        <dbReference type="ARBA" id="ARBA00023027"/>
    </source>
</evidence>
<keyword evidence="4 12" id="KW-0812">Transmembrane</keyword>
<comment type="catalytic activity">
    <reaction evidence="12">
        <text>a plastoquinone + NADH + (n+1) H(+)(in) = a plastoquinol + NAD(+) + n H(+)(out)</text>
        <dbReference type="Rhea" id="RHEA:42608"/>
        <dbReference type="Rhea" id="RHEA-COMP:9561"/>
        <dbReference type="Rhea" id="RHEA-COMP:9562"/>
        <dbReference type="ChEBI" id="CHEBI:15378"/>
        <dbReference type="ChEBI" id="CHEBI:17757"/>
        <dbReference type="ChEBI" id="CHEBI:57540"/>
        <dbReference type="ChEBI" id="CHEBI:57945"/>
        <dbReference type="ChEBI" id="CHEBI:62192"/>
    </reaction>
</comment>
<evidence type="ECO:0000256" key="4">
    <source>
        <dbReference type="ARBA" id="ARBA00022692"/>
    </source>
</evidence>
<feature type="transmembrane region" description="Helical" evidence="12">
    <location>
        <begin position="512"/>
        <end position="535"/>
    </location>
</feature>
<evidence type="ECO:0000259" key="14">
    <source>
        <dbReference type="Pfam" id="PF19530"/>
    </source>
</evidence>